<keyword evidence="2" id="KW-1185">Reference proteome</keyword>
<feature type="non-terminal residue" evidence="1">
    <location>
        <position position="1"/>
    </location>
</feature>
<gene>
    <name evidence="1" type="ORF">SPELUC_LOCUS7195</name>
</gene>
<dbReference type="EMBL" id="CAJVPW010009241">
    <property type="protein sequence ID" value="CAG8602880.1"/>
    <property type="molecule type" value="Genomic_DNA"/>
</dbReference>
<organism evidence="1 2">
    <name type="scientific">Cetraspora pellucida</name>
    <dbReference type="NCBI Taxonomy" id="1433469"/>
    <lineage>
        <taxon>Eukaryota</taxon>
        <taxon>Fungi</taxon>
        <taxon>Fungi incertae sedis</taxon>
        <taxon>Mucoromycota</taxon>
        <taxon>Glomeromycotina</taxon>
        <taxon>Glomeromycetes</taxon>
        <taxon>Diversisporales</taxon>
        <taxon>Gigasporaceae</taxon>
        <taxon>Cetraspora</taxon>
    </lineage>
</organism>
<proteinExistence type="predicted"/>
<sequence>AKPAKYKNNIKHKCSSSTFTPTPTSTIIPCCQTDNPAYQTGTVILHASIDFTSVPSANGDAQKCCEACFNDPNCTEWGFSPGICSNYGPGSCNVGTLVMSGPETAGGILRCSDGCLNS</sequence>
<reference evidence="1" key="1">
    <citation type="submission" date="2021-06" db="EMBL/GenBank/DDBJ databases">
        <authorList>
            <person name="Kallberg Y."/>
            <person name="Tangrot J."/>
            <person name="Rosling A."/>
        </authorList>
    </citation>
    <scope>NUCLEOTIDE SEQUENCE</scope>
    <source>
        <strain evidence="1">28 12/20/2015</strain>
    </source>
</reference>
<name>A0ACA9MWF8_9GLOM</name>
<protein>
    <submittedName>
        <fullName evidence="1">15042_t:CDS:1</fullName>
    </submittedName>
</protein>
<evidence type="ECO:0000313" key="1">
    <source>
        <dbReference type="EMBL" id="CAG8602880.1"/>
    </source>
</evidence>
<comment type="caution">
    <text evidence="1">The sequence shown here is derived from an EMBL/GenBank/DDBJ whole genome shotgun (WGS) entry which is preliminary data.</text>
</comment>
<dbReference type="Proteomes" id="UP000789366">
    <property type="component" value="Unassembled WGS sequence"/>
</dbReference>
<accession>A0ACA9MWF8</accession>
<evidence type="ECO:0000313" key="2">
    <source>
        <dbReference type="Proteomes" id="UP000789366"/>
    </source>
</evidence>